<evidence type="ECO:0000256" key="2">
    <source>
        <dbReference type="SAM" id="Phobius"/>
    </source>
</evidence>
<proteinExistence type="predicted"/>
<keyword evidence="3" id="KW-0732">Signal</keyword>
<feature type="chain" id="PRO_5047446254" evidence="3">
    <location>
        <begin position="25"/>
        <end position="181"/>
    </location>
</feature>
<keyword evidence="5" id="KW-1185">Reference proteome</keyword>
<evidence type="ECO:0000313" key="4">
    <source>
        <dbReference type="EMBL" id="MBF6023825.1"/>
    </source>
</evidence>
<comment type="caution">
    <text evidence="4">The sequence shown here is derived from an EMBL/GenBank/DDBJ whole genome shotgun (WGS) entry which is preliminary data.</text>
</comment>
<keyword evidence="2" id="KW-0472">Membrane</keyword>
<evidence type="ECO:0000256" key="3">
    <source>
        <dbReference type="SAM" id="SignalP"/>
    </source>
</evidence>
<dbReference type="RefSeq" id="WP_194930407.1">
    <property type="nucleotide sequence ID" value="NZ_JADLZT010000003.1"/>
</dbReference>
<dbReference type="Pfam" id="PF11742">
    <property type="entry name" value="DUF3302"/>
    <property type="match status" value="1"/>
</dbReference>
<keyword evidence="2" id="KW-0812">Transmembrane</keyword>
<dbReference type="InterPro" id="IPR011223">
    <property type="entry name" value="UCP028770"/>
</dbReference>
<reference evidence="4 5" key="1">
    <citation type="submission" date="2020-11" db="EMBL/GenBank/DDBJ databases">
        <title>Draft Genome Sequence and Secondary Metabolite Biosynthetic Potential of the Lysobacter niastensis Type strain DSM 18481.</title>
        <authorList>
            <person name="Turrini P."/>
            <person name="Artuso I."/>
            <person name="Tescari M."/>
            <person name="Lugli G.A."/>
            <person name="Frangipani E."/>
            <person name="Ventura M."/>
            <person name="Visca P."/>
        </authorList>
    </citation>
    <scope>NUCLEOTIDE SEQUENCE [LARGE SCALE GENOMIC DNA]</scope>
    <source>
        <strain evidence="4 5">DSM 18481</strain>
    </source>
</reference>
<accession>A0ABS0B503</accession>
<name>A0ABS0B503_9GAMM</name>
<dbReference type="EMBL" id="JADLZT010000003">
    <property type="protein sequence ID" value="MBF6023825.1"/>
    <property type="molecule type" value="Genomic_DNA"/>
</dbReference>
<feature type="transmembrane region" description="Helical" evidence="2">
    <location>
        <begin position="79"/>
        <end position="99"/>
    </location>
</feature>
<evidence type="ECO:0000313" key="5">
    <source>
        <dbReference type="Proteomes" id="UP001429984"/>
    </source>
</evidence>
<feature type="transmembrane region" description="Helical" evidence="2">
    <location>
        <begin position="34"/>
        <end position="58"/>
    </location>
</feature>
<feature type="region of interest" description="Disordered" evidence="1">
    <location>
        <begin position="119"/>
        <end position="153"/>
    </location>
</feature>
<feature type="compositionally biased region" description="Low complexity" evidence="1">
    <location>
        <begin position="124"/>
        <end position="145"/>
    </location>
</feature>
<dbReference type="Proteomes" id="UP001429984">
    <property type="component" value="Unassembled WGS sequence"/>
</dbReference>
<organism evidence="4 5">
    <name type="scientific">Lysobacter niastensis</name>
    <dbReference type="NCBI Taxonomy" id="380629"/>
    <lineage>
        <taxon>Bacteria</taxon>
        <taxon>Pseudomonadati</taxon>
        <taxon>Pseudomonadota</taxon>
        <taxon>Gammaproteobacteria</taxon>
        <taxon>Lysobacterales</taxon>
        <taxon>Lysobacteraceae</taxon>
        <taxon>Lysobacter</taxon>
    </lineage>
</organism>
<gene>
    <name evidence="4" type="ORF">IU514_07270</name>
</gene>
<feature type="signal peptide" evidence="3">
    <location>
        <begin position="1"/>
        <end position="24"/>
    </location>
</feature>
<sequence length="181" mass="19292">MTRITPLRACALGALSLAALPAHASLLPPELEDGLANVISWVALIIAPIIGITVFWLVHILPEKIAEKRRHPQVKAIQTLCLLSLFFGGLLWPLAWLWAYTKPVLHKMAYGTDVDDTHGHGDDAAAAPAEPAAAHPAASKAPEAPRSSLAESMEVMQLRQKVAALEAQLAASREPPKGGDV</sequence>
<protein>
    <submittedName>
        <fullName evidence="4">DUF3302 domain-containing protein</fullName>
    </submittedName>
</protein>
<keyword evidence="2" id="KW-1133">Transmembrane helix</keyword>
<evidence type="ECO:0000256" key="1">
    <source>
        <dbReference type="SAM" id="MobiDB-lite"/>
    </source>
</evidence>